<dbReference type="OrthoDB" id="7779036at2"/>
<proteinExistence type="predicted"/>
<evidence type="ECO:0000256" key="1">
    <source>
        <dbReference type="SAM" id="Phobius"/>
    </source>
</evidence>
<evidence type="ECO:0000313" key="3">
    <source>
        <dbReference type="Proteomes" id="UP000306223"/>
    </source>
</evidence>
<keyword evidence="3" id="KW-1185">Reference proteome</keyword>
<name>A0A4U0QQP1_9RHOB</name>
<evidence type="ECO:0000313" key="2">
    <source>
        <dbReference type="EMBL" id="TJZ84279.1"/>
    </source>
</evidence>
<organism evidence="2 3">
    <name type="scientific">Paracoccus hibiscisoli</name>
    <dbReference type="NCBI Taxonomy" id="2023261"/>
    <lineage>
        <taxon>Bacteria</taxon>
        <taxon>Pseudomonadati</taxon>
        <taxon>Pseudomonadota</taxon>
        <taxon>Alphaproteobacteria</taxon>
        <taxon>Rhodobacterales</taxon>
        <taxon>Paracoccaceae</taxon>
        <taxon>Paracoccus</taxon>
    </lineage>
</organism>
<keyword evidence="1" id="KW-0472">Membrane</keyword>
<reference evidence="2 3" key="1">
    <citation type="submission" date="2019-04" db="EMBL/GenBank/DDBJ databases">
        <authorList>
            <person name="Li J."/>
        </authorList>
    </citation>
    <scope>NUCLEOTIDE SEQUENCE [LARGE SCALE GENOMIC DNA]</scope>
    <source>
        <strain evidence="2 3">CCTCC AB2016182</strain>
    </source>
</reference>
<feature type="transmembrane region" description="Helical" evidence="1">
    <location>
        <begin position="69"/>
        <end position="90"/>
    </location>
</feature>
<keyword evidence="1" id="KW-1133">Transmembrane helix</keyword>
<dbReference type="RefSeq" id="WP_136856748.1">
    <property type="nucleotide sequence ID" value="NZ_SUNH01000013.1"/>
</dbReference>
<keyword evidence="1" id="KW-0812">Transmembrane</keyword>
<protein>
    <submittedName>
        <fullName evidence="2">Uncharacterized protein</fullName>
    </submittedName>
</protein>
<dbReference type="Proteomes" id="UP000306223">
    <property type="component" value="Unassembled WGS sequence"/>
</dbReference>
<comment type="caution">
    <text evidence="2">The sequence shown here is derived from an EMBL/GenBank/DDBJ whole genome shotgun (WGS) entry which is preliminary data.</text>
</comment>
<accession>A0A4U0QQP1</accession>
<gene>
    <name evidence="2" type="ORF">FA740_10630</name>
</gene>
<dbReference type="EMBL" id="SUNH01000013">
    <property type="protein sequence ID" value="TJZ84279.1"/>
    <property type="molecule type" value="Genomic_DNA"/>
</dbReference>
<dbReference type="AlphaFoldDB" id="A0A4U0QQP1"/>
<sequence length="125" mass="12599">MAPRITAMTDKAAQGHPRDGVLAFLPALVLALAGLAALSGHALMRGGASGQYLVLMRPGLPDAVVMDMVYRAGGGVMAFGWLPGAVLTLSDQPDFPDRIRHAGAWGVLAAPGNLGCAAPARGGAA</sequence>